<dbReference type="EMBL" id="CP056066">
    <property type="protein sequence ID" value="UVC54240.1"/>
    <property type="molecule type" value="Genomic_DNA"/>
</dbReference>
<sequence>MKEDEKESWKAFNRHAVKTHENFIFAVQELSMIYQIINGTDNHLDLNDINEIIQKKELFPETMGLGLFNYLSKMNHSCEPNLQIEYSKNNIAHIVPLVDVPRGQEATISYIDENDSFVNRQKRLYKDYGFKCDCNKCILEGSNYKLEN</sequence>
<evidence type="ECO:0000313" key="2">
    <source>
        <dbReference type="EMBL" id="UVC54240.1"/>
    </source>
</evidence>
<dbReference type="AlphaFoldDB" id="A0A976SKG0"/>
<accession>A0A976SKG0</accession>
<dbReference type="PROSITE" id="PS50280">
    <property type="entry name" value="SET"/>
    <property type="match status" value="1"/>
</dbReference>
<dbReference type="SUPFAM" id="SSF82199">
    <property type="entry name" value="SET domain"/>
    <property type="match status" value="1"/>
</dbReference>
<dbReference type="InterPro" id="IPR001214">
    <property type="entry name" value="SET_dom"/>
</dbReference>
<dbReference type="Pfam" id="PF00856">
    <property type="entry name" value="SET"/>
    <property type="match status" value="1"/>
</dbReference>
<proteinExistence type="predicted"/>
<dbReference type="PANTHER" id="PTHR12197">
    <property type="entry name" value="HISTONE-LYSINE N-METHYLTRANSFERASE SMYD"/>
    <property type="match status" value="1"/>
</dbReference>
<evidence type="ECO:0000259" key="1">
    <source>
        <dbReference type="PROSITE" id="PS50280"/>
    </source>
</evidence>
<dbReference type="Proteomes" id="UP000244803">
    <property type="component" value="Chromosome 3"/>
</dbReference>
<protein>
    <recommendedName>
        <fullName evidence="1">SET domain-containing protein</fullName>
    </recommendedName>
</protein>
<dbReference type="InterPro" id="IPR046341">
    <property type="entry name" value="SET_dom_sf"/>
</dbReference>
<reference evidence="2" key="1">
    <citation type="submission" date="2022-07" db="EMBL/GenBank/DDBJ databases">
        <title>Evaluation of T. orientalis genome assembly methods using nanopore sequencing and analysis of variation between genomes.</title>
        <authorList>
            <person name="Yam J."/>
            <person name="Micallef M.L."/>
            <person name="Liu M."/>
            <person name="Djordjevic S.P."/>
            <person name="Bogema D.R."/>
            <person name="Jenkins C."/>
        </authorList>
    </citation>
    <scope>NUCLEOTIDE SEQUENCE</scope>
    <source>
        <strain evidence="2">Fish Creek</strain>
    </source>
</reference>
<dbReference type="Gene3D" id="2.170.270.10">
    <property type="entry name" value="SET domain"/>
    <property type="match status" value="1"/>
</dbReference>
<gene>
    <name evidence="2" type="ORF">MACJ_003775</name>
</gene>
<dbReference type="InterPro" id="IPR050869">
    <property type="entry name" value="H3K4_H4K5_MeTrfase"/>
</dbReference>
<organism evidence="2 3">
    <name type="scientific">Theileria orientalis</name>
    <dbReference type="NCBI Taxonomy" id="68886"/>
    <lineage>
        <taxon>Eukaryota</taxon>
        <taxon>Sar</taxon>
        <taxon>Alveolata</taxon>
        <taxon>Apicomplexa</taxon>
        <taxon>Aconoidasida</taxon>
        <taxon>Piroplasmida</taxon>
        <taxon>Theileriidae</taxon>
        <taxon>Theileria</taxon>
    </lineage>
</organism>
<dbReference type="CDD" id="cd20071">
    <property type="entry name" value="SET_SMYD"/>
    <property type="match status" value="1"/>
</dbReference>
<evidence type="ECO:0000313" key="3">
    <source>
        <dbReference type="Proteomes" id="UP000244803"/>
    </source>
</evidence>
<feature type="domain" description="SET" evidence="1">
    <location>
        <begin position="1"/>
        <end position="111"/>
    </location>
</feature>
<name>A0A976SKG0_THEOR</name>